<evidence type="ECO:0000256" key="3">
    <source>
        <dbReference type="ARBA" id="ARBA00022723"/>
    </source>
</evidence>
<keyword evidence="10" id="KW-1185">Reference proteome</keyword>
<dbReference type="Gene3D" id="1.10.760.10">
    <property type="entry name" value="Cytochrome c-like domain"/>
    <property type="match status" value="1"/>
</dbReference>
<keyword evidence="5 6" id="KW-0408">Iron</keyword>
<feature type="domain" description="Cytochrome c" evidence="8">
    <location>
        <begin position="31"/>
        <end position="117"/>
    </location>
</feature>
<reference evidence="10" key="1">
    <citation type="journal article" date="2019" name="Int. J. Syst. Evol. Microbiol.">
        <title>The Global Catalogue of Microorganisms (GCM) 10K type strain sequencing project: providing services to taxonomists for standard genome sequencing and annotation.</title>
        <authorList>
            <consortium name="The Broad Institute Genomics Platform"/>
            <consortium name="The Broad Institute Genome Sequencing Center for Infectious Disease"/>
            <person name="Wu L."/>
            <person name="Ma J."/>
        </authorList>
    </citation>
    <scope>NUCLEOTIDE SEQUENCE [LARGE SCALE GENOMIC DNA]</scope>
    <source>
        <strain evidence="10">JCM 15515</strain>
    </source>
</reference>
<proteinExistence type="predicted"/>
<keyword evidence="7" id="KW-0732">Signal</keyword>
<evidence type="ECO:0000256" key="4">
    <source>
        <dbReference type="ARBA" id="ARBA00022982"/>
    </source>
</evidence>
<organism evidence="9 10">
    <name type="scientific">Castellaniella ginsengisoli</name>
    <dbReference type="NCBI Taxonomy" id="546114"/>
    <lineage>
        <taxon>Bacteria</taxon>
        <taxon>Pseudomonadati</taxon>
        <taxon>Pseudomonadota</taxon>
        <taxon>Betaproteobacteria</taxon>
        <taxon>Burkholderiales</taxon>
        <taxon>Alcaligenaceae</taxon>
        <taxon>Castellaniella</taxon>
    </lineage>
</organism>
<dbReference type="InterPro" id="IPR036909">
    <property type="entry name" value="Cyt_c-like_dom_sf"/>
</dbReference>
<sequence length="123" mass="12979">MKQRAAPLSRAIGIILAGVVSMCAAEAWAAGETAAGGQALAGQRQCLGCHQVDARRVGPPFRAIAERFQGRPEAAGHLARVIREGSRGQWGAIPMPAQTRVSDVDAQRLALWILSLTEPAKAE</sequence>
<keyword evidence="1" id="KW-0813">Transport</keyword>
<evidence type="ECO:0000256" key="1">
    <source>
        <dbReference type="ARBA" id="ARBA00022448"/>
    </source>
</evidence>
<keyword evidence="2 6" id="KW-0349">Heme</keyword>
<dbReference type="SUPFAM" id="SSF46626">
    <property type="entry name" value="Cytochrome c"/>
    <property type="match status" value="1"/>
</dbReference>
<dbReference type="InterPro" id="IPR002324">
    <property type="entry name" value="Cyt_c_ID"/>
</dbReference>
<evidence type="ECO:0000256" key="6">
    <source>
        <dbReference type="PROSITE-ProRule" id="PRU00433"/>
    </source>
</evidence>
<evidence type="ECO:0000313" key="9">
    <source>
        <dbReference type="EMBL" id="GAA0775880.1"/>
    </source>
</evidence>
<feature type="chain" id="PRO_5046257245" description="Cytochrome c domain-containing protein" evidence="7">
    <location>
        <begin position="30"/>
        <end position="123"/>
    </location>
</feature>
<keyword evidence="4" id="KW-0249">Electron transport</keyword>
<keyword evidence="3 6" id="KW-0479">Metal-binding</keyword>
<name>A0ABP3W5X2_9BURK</name>
<accession>A0ABP3W5X2</accession>
<evidence type="ECO:0000313" key="10">
    <source>
        <dbReference type="Proteomes" id="UP001500573"/>
    </source>
</evidence>
<gene>
    <name evidence="9" type="ORF">GCM10009108_09340</name>
</gene>
<dbReference type="Proteomes" id="UP001500573">
    <property type="component" value="Unassembled WGS sequence"/>
</dbReference>
<evidence type="ECO:0000256" key="2">
    <source>
        <dbReference type="ARBA" id="ARBA00022617"/>
    </source>
</evidence>
<protein>
    <recommendedName>
        <fullName evidence="8">Cytochrome c domain-containing protein</fullName>
    </recommendedName>
</protein>
<dbReference type="Pfam" id="PF00034">
    <property type="entry name" value="Cytochrom_C"/>
    <property type="match status" value="1"/>
</dbReference>
<evidence type="ECO:0000256" key="5">
    <source>
        <dbReference type="ARBA" id="ARBA00023004"/>
    </source>
</evidence>
<comment type="caution">
    <text evidence="9">The sequence shown here is derived from an EMBL/GenBank/DDBJ whole genome shotgun (WGS) entry which is preliminary data.</text>
</comment>
<dbReference type="PRINTS" id="PR00606">
    <property type="entry name" value="CYTCHROMECID"/>
</dbReference>
<dbReference type="EMBL" id="BAAAEX010000006">
    <property type="protein sequence ID" value="GAA0775880.1"/>
    <property type="molecule type" value="Genomic_DNA"/>
</dbReference>
<evidence type="ECO:0000256" key="7">
    <source>
        <dbReference type="SAM" id="SignalP"/>
    </source>
</evidence>
<dbReference type="InterPro" id="IPR009056">
    <property type="entry name" value="Cyt_c-like_dom"/>
</dbReference>
<evidence type="ECO:0000259" key="8">
    <source>
        <dbReference type="PROSITE" id="PS51007"/>
    </source>
</evidence>
<feature type="signal peptide" evidence="7">
    <location>
        <begin position="1"/>
        <end position="29"/>
    </location>
</feature>
<dbReference type="PROSITE" id="PS51007">
    <property type="entry name" value="CYTC"/>
    <property type="match status" value="1"/>
</dbReference>